<gene>
    <name evidence="2" type="ORF">FHS79_003572</name>
</gene>
<evidence type="ECO:0000313" key="2">
    <source>
        <dbReference type="EMBL" id="MBB6229371.1"/>
    </source>
</evidence>
<keyword evidence="3" id="KW-1185">Reference proteome</keyword>
<proteinExistence type="predicted"/>
<sequence>MTTSARDIGGKQIADPRVRKKRLGAPTKYAMLPNAGFVTHFIDSGGIIDVDRVADTFRMTKGQLAETVGLGTATIGKADRRTAPRTQSRVREMLEIVALIREWAGGETQAMAWYRSQPIPALDGRTPEALVKAGEAGAVRDYLDHLALGGFA</sequence>
<dbReference type="Proteomes" id="UP000538147">
    <property type="component" value="Unassembled WGS sequence"/>
</dbReference>
<dbReference type="EMBL" id="JACIIV010000044">
    <property type="protein sequence ID" value="MBB6229371.1"/>
    <property type="molecule type" value="Genomic_DNA"/>
</dbReference>
<organism evidence="2 3">
    <name type="scientific">Polymorphobacter multimanifer</name>
    <dbReference type="NCBI Taxonomy" id="1070431"/>
    <lineage>
        <taxon>Bacteria</taxon>
        <taxon>Pseudomonadati</taxon>
        <taxon>Pseudomonadota</taxon>
        <taxon>Alphaproteobacteria</taxon>
        <taxon>Sphingomonadales</taxon>
        <taxon>Sphingosinicellaceae</taxon>
        <taxon>Polymorphobacter</taxon>
    </lineage>
</organism>
<dbReference type="AlphaFoldDB" id="A0A841LCD8"/>
<reference evidence="2 3" key="1">
    <citation type="submission" date="2020-08" db="EMBL/GenBank/DDBJ databases">
        <title>Genomic Encyclopedia of Type Strains, Phase IV (KMG-IV): sequencing the most valuable type-strain genomes for metagenomic binning, comparative biology and taxonomic classification.</title>
        <authorList>
            <person name="Goeker M."/>
        </authorList>
    </citation>
    <scope>NUCLEOTIDE SEQUENCE [LARGE SCALE GENOMIC DNA]</scope>
    <source>
        <strain evidence="2 3">DSM 102189</strain>
    </source>
</reference>
<dbReference type="Pfam" id="PF09722">
    <property type="entry name" value="Xre_MbcA_ParS_C"/>
    <property type="match status" value="1"/>
</dbReference>
<feature type="domain" description="Antitoxin Xre/MbcA/ParS-like toxin-binding" evidence="1">
    <location>
        <begin position="102"/>
        <end position="147"/>
    </location>
</feature>
<protein>
    <submittedName>
        <fullName evidence="2">Uncharacterized protein (DUF2384 family)</fullName>
    </submittedName>
</protein>
<evidence type="ECO:0000259" key="1">
    <source>
        <dbReference type="Pfam" id="PF09722"/>
    </source>
</evidence>
<comment type="caution">
    <text evidence="2">The sequence shown here is derived from an EMBL/GenBank/DDBJ whole genome shotgun (WGS) entry which is preliminary data.</text>
</comment>
<accession>A0A841LCD8</accession>
<dbReference type="RefSeq" id="WP_243452984.1">
    <property type="nucleotide sequence ID" value="NZ_BMOX01000083.1"/>
</dbReference>
<evidence type="ECO:0000313" key="3">
    <source>
        <dbReference type="Proteomes" id="UP000538147"/>
    </source>
</evidence>
<name>A0A841LCD8_9SPHN</name>
<dbReference type="InterPro" id="IPR024467">
    <property type="entry name" value="Xre/MbcA/ParS-like_toxin-bd"/>
</dbReference>